<reference evidence="2" key="2">
    <citation type="submission" date="2020-05" db="UniProtKB">
        <authorList>
            <consortium name="EnsemblMetazoa"/>
        </authorList>
    </citation>
    <scope>IDENTIFICATION</scope>
    <source>
        <strain evidence="2">WRAIR2</strain>
    </source>
</reference>
<feature type="region of interest" description="Disordered" evidence="1">
    <location>
        <begin position="79"/>
        <end position="144"/>
    </location>
</feature>
<evidence type="ECO:0000256" key="1">
    <source>
        <dbReference type="SAM" id="MobiDB-lite"/>
    </source>
</evidence>
<feature type="region of interest" description="Disordered" evidence="1">
    <location>
        <begin position="30"/>
        <end position="61"/>
    </location>
</feature>
<name>A0A182NCI0_9DIPT</name>
<evidence type="ECO:0000313" key="2">
    <source>
        <dbReference type="EnsemblMetazoa" id="ADIR005344-PA"/>
    </source>
</evidence>
<accession>A0A182NCI0</accession>
<feature type="region of interest" description="Disordered" evidence="1">
    <location>
        <begin position="222"/>
        <end position="248"/>
    </location>
</feature>
<feature type="compositionally biased region" description="Low complexity" evidence="1">
    <location>
        <begin position="174"/>
        <end position="190"/>
    </location>
</feature>
<dbReference type="VEuPathDB" id="VectorBase:ADIR005344"/>
<reference evidence="3" key="1">
    <citation type="submission" date="2013-03" db="EMBL/GenBank/DDBJ databases">
        <title>The Genome Sequence of Anopheles dirus WRAIR2.</title>
        <authorList>
            <consortium name="The Broad Institute Genomics Platform"/>
            <person name="Neafsey D.E."/>
            <person name="Walton C."/>
            <person name="Walker B."/>
            <person name="Young S.K."/>
            <person name="Zeng Q."/>
            <person name="Gargeya S."/>
            <person name="Fitzgerald M."/>
            <person name="Haas B."/>
            <person name="Abouelleil A."/>
            <person name="Allen A.W."/>
            <person name="Alvarado L."/>
            <person name="Arachchi H.M."/>
            <person name="Berlin A.M."/>
            <person name="Chapman S.B."/>
            <person name="Gainer-Dewar J."/>
            <person name="Goldberg J."/>
            <person name="Griggs A."/>
            <person name="Gujja S."/>
            <person name="Hansen M."/>
            <person name="Howarth C."/>
            <person name="Imamovic A."/>
            <person name="Ireland A."/>
            <person name="Larimer J."/>
            <person name="McCowan C."/>
            <person name="Murphy C."/>
            <person name="Pearson M."/>
            <person name="Poon T.W."/>
            <person name="Priest M."/>
            <person name="Roberts A."/>
            <person name="Saif S."/>
            <person name="Shea T."/>
            <person name="Sisk P."/>
            <person name="Sykes S."/>
            <person name="Wortman J."/>
            <person name="Nusbaum C."/>
            <person name="Birren B."/>
        </authorList>
    </citation>
    <scope>NUCLEOTIDE SEQUENCE [LARGE SCALE GENOMIC DNA]</scope>
    <source>
        <strain evidence="3">WRAIR2</strain>
    </source>
</reference>
<proteinExistence type="predicted"/>
<feature type="compositionally biased region" description="Low complexity" evidence="1">
    <location>
        <begin position="44"/>
        <end position="61"/>
    </location>
</feature>
<feature type="compositionally biased region" description="Low complexity" evidence="1">
    <location>
        <begin position="98"/>
        <end position="109"/>
    </location>
</feature>
<dbReference type="Proteomes" id="UP000075884">
    <property type="component" value="Unassembled WGS sequence"/>
</dbReference>
<dbReference type="AlphaFoldDB" id="A0A182NCI0"/>
<sequence>MAMTSPTVPMQQKSNSRISNFSVASLLADTRPKTPTAPHHAIITSGTATNTTPTTPTPTLTPLSPLMHGTALHGALHQTALPGASPSGDLHCQPANLSSSHTTSSCSPRSQHDGSSLRNADPDRADTPHSLLESDDYDSNHDEEEDSIVDIEDMDHELSEGGSQPSGRKGSGSPGSPSTLGLPHGSPPSLAGHVPIRPTPFSALAAAAAAWGGMSGGVPWPGARQMPPFGPPGLFPGQGFGAGQLGGDQTQRYLCNAAHRTSEAKETERMSRREG</sequence>
<protein>
    <submittedName>
        <fullName evidence="2">Uncharacterized protein</fullName>
    </submittedName>
</protein>
<dbReference type="STRING" id="7168.A0A182NCI0"/>
<keyword evidence="3" id="KW-1185">Reference proteome</keyword>
<feature type="compositionally biased region" description="Acidic residues" evidence="1">
    <location>
        <begin position="133"/>
        <end position="144"/>
    </location>
</feature>
<dbReference type="EnsemblMetazoa" id="ADIR005344-RA">
    <property type="protein sequence ID" value="ADIR005344-PA"/>
    <property type="gene ID" value="ADIR005344"/>
</dbReference>
<organism evidence="2 3">
    <name type="scientific">Anopheles dirus</name>
    <dbReference type="NCBI Taxonomy" id="7168"/>
    <lineage>
        <taxon>Eukaryota</taxon>
        <taxon>Metazoa</taxon>
        <taxon>Ecdysozoa</taxon>
        <taxon>Arthropoda</taxon>
        <taxon>Hexapoda</taxon>
        <taxon>Insecta</taxon>
        <taxon>Pterygota</taxon>
        <taxon>Neoptera</taxon>
        <taxon>Endopterygota</taxon>
        <taxon>Diptera</taxon>
        <taxon>Nematocera</taxon>
        <taxon>Culicoidea</taxon>
        <taxon>Culicidae</taxon>
        <taxon>Anophelinae</taxon>
        <taxon>Anopheles</taxon>
    </lineage>
</organism>
<feature type="compositionally biased region" description="Gly residues" evidence="1">
    <location>
        <begin position="236"/>
        <end position="246"/>
    </location>
</feature>
<evidence type="ECO:0000313" key="3">
    <source>
        <dbReference type="Proteomes" id="UP000075884"/>
    </source>
</evidence>
<feature type="region of interest" description="Disordered" evidence="1">
    <location>
        <begin position="156"/>
        <end position="197"/>
    </location>
</feature>